<dbReference type="AlphaFoldDB" id="A0A075HMQ9"/>
<sequence length="117" mass="12715">MLILQCATLFPSVQFRCSRSSVSATPSESVRSMLPRFVQVASHPDLSAQKEVDWGAEGYVPPNIDPPPYCMTLSTVPCTCRMFGLPVSGQLLEKSSHVAPLSDTIDSIILPRSHAIL</sequence>
<name>A0A075HMQ9_9EURY</name>
<protein>
    <submittedName>
        <fullName evidence="1">Uncharacterized protein</fullName>
    </submittedName>
</protein>
<proteinExistence type="predicted"/>
<organism evidence="1">
    <name type="scientific">uncultured marine group II/III euryarchaeote KM3_71_C12</name>
    <dbReference type="NCBI Taxonomy" id="1456493"/>
    <lineage>
        <taxon>Archaea</taxon>
        <taxon>Methanobacteriati</taxon>
        <taxon>Methanobacteriota</taxon>
        <taxon>environmental samples</taxon>
    </lineage>
</organism>
<accession>A0A075HMQ9</accession>
<dbReference type="EMBL" id="KF901035">
    <property type="protein sequence ID" value="AIF15722.1"/>
    <property type="molecule type" value="Genomic_DNA"/>
</dbReference>
<evidence type="ECO:0000313" key="1">
    <source>
        <dbReference type="EMBL" id="AIF15722.1"/>
    </source>
</evidence>
<reference evidence="1" key="1">
    <citation type="journal article" date="2014" name="Genome Biol. Evol.">
        <title>Pangenome evidence for extensive interdomain horizontal transfer affecting lineage core and shell genes in uncultured planktonic thaumarchaeota and euryarchaeota.</title>
        <authorList>
            <person name="Deschamps P."/>
            <person name="Zivanovic Y."/>
            <person name="Moreira D."/>
            <person name="Rodriguez-Valera F."/>
            <person name="Lopez-Garcia P."/>
        </authorList>
    </citation>
    <scope>NUCLEOTIDE SEQUENCE</scope>
</reference>